<dbReference type="InterPro" id="IPR050595">
    <property type="entry name" value="Bact_response_regulator"/>
</dbReference>
<evidence type="ECO:0000313" key="4">
    <source>
        <dbReference type="EMBL" id="TCS87405.1"/>
    </source>
</evidence>
<evidence type="ECO:0000256" key="1">
    <source>
        <dbReference type="ARBA" id="ARBA00022553"/>
    </source>
</evidence>
<dbReference type="Pfam" id="PF00072">
    <property type="entry name" value="Response_reg"/>
    <property type="match status" value="1"/>
</dbReference>
<dbReference type="InterPro" id="IPR001789">
    <property type="entry name" value="Sig_transdc_resp-reg_receiver"/>
</dbReference>
<evidence type="ECO:0000256" key="2">
    <source>
        <dbReference type="PROSITE-ProRule" id="PRU00169"/>
    </source>
</evidence>
<proteinExistence type="predicted"/>
<reference evidence="4 5" key="1">
    <citation type="submission" date="2019-03" db="EMBL/GenBank/DDBJ databases">
        <title>Genomic Encyclopedia of Type Strains, Phase IV (KMG-IV): sequencing the most valuable type-strain genomes for metagenomic binning, comparative biology and taxonomic classification.</title>
        <authorList>
            <person name="Goeker M."/>
        </authorList>
    </citation>
    <scope>NUCLEOTIDE SEQUENCE [LARGE SCALE GENOMIC DNA]</scope>
    <source>
        <strain evidence="4 5">DSM 21100</strain>
    </source>
</reference>
<feature type="domain" description="Response regulatory" evidence="3">
    <location>
        <begin position="9"/>
        <end position="127"/>
    </location>
</feature>
<evidence type="ECO:0000259" key="3">
    <source>
        <dbReference type="PROSITE" id="PS50110"/>
    </source>
</evidence>
<dbReference type="SMART" id="SM00448">
    <property type="entry name" value="REC"/>
    <property type="match status" value="1"/>
</dbReference>
<organism evidence="4 5">
    <name type="scientific">Anseongella ginsenosidimutans</name>
    <dbReference type="NCBI Taxonomy" id="496056"/>
    <lineage>
        <taxon>Bacteria</taxon>
        <taxon>Pseudomonadati</taxon>
        <taxon>Bacteroidota</taxon>
        <taxon>Sphingobacteriia</taxon>
        <taxon>Sphingobacteriales</taxon>
        <taxon>Sphingobacteriaceae</taxon>
        <taxon>Anseongella</taxon>
    </lineage>
</organism>
<evidence type="ECO:0000313" key="5">
    <source>
        <dbReference type="Proteomes" id="UP000295807"/>
    </source>
</evidence>
<dbReference type="PROSITE" id="PS50110">
    <property type="entry name" value="RESPONSE_REGULATORY"/>
    <property type="match status" value="1"/>
</dbReference>
<dbReference type="EMBL" id="SMAD01000005">
    <property type="protein sequence ID" value="TCS87405.1"/>
    <property type="molecule type" value="Genomic_DNA"/>
</dbReference>
<dbReference type="PANTHER" id="PTHR44591:SF3">
    <property type="entry name" value="RESPONSE REGULATORY DOMAIN-CONTAINING PROTEIN"/>
    <property type="match status" value="1"/>
</dbReference>
<gene>
    <name evidence="4" type="ORF">EDD80_105220</name>
</gene>
<dbReference type="Gene3D" id="3.40.50.2300">
    <property type="match status" value="1"/>
</dbReference>
<dbReference type="AlphaFoldDB" id="A0A4R3KUC7"/>
<dbReference type="OrthoDB" id="1121174at2"/>
<dbReference type="Proteomes" id="UP000295807">
    <property type="component" value="Unassembled WGS sequence"/>
</dbReference>
<dbReference type="PANTHER" id="PTHR44591">
    <property type="entry name" value="STRESS RESPONSE REGULATOR PROTEIN 1"/>
    <property type="match status" value="1"/>
</dbReference>
<dbReference type="RefSeq" id="WP_132129205.1">
    <property type="nucleotide sequence ID" value="NZ_CP042432.1"/>
</dbReference>
<accession>A0A4R3KUC7</accession>
<comment type="caution">
    <text evidence="4">The sequence shown here is derived from an EMBL/GenBank/DDBJ whole genome shotgun (WGS) entry which is preliminary data.</text>
</comment>
<keyword evidence="5" id="KW-1185">Reference proteome</keyword>
<name>A0A4R3KUC7_9SPHI</name>
<dbReference type="InterPro" id="IPR011006">
    <property type="entry name" value="CheY-like_superfamily"/>
</dbReference>
<feature type="modified residue" description="4-aspartylphosphate" evidence="2">
    <location>
        <position position="60"/>
    </location>
</feature>
<sequence length="146" mass="17390">MTELDDTRDILLAEDDLDDVEIFEMALQELDFPYIMRHAANGDILFILLKERLPYILFLDIRMPCKDGIACITEIRKNRDYDQLPVIMYTSQQSKKVVDHCFRSGANLYLEKTHTIRELTEKLRKIFAIDWKNYLHYPPQNQFIMT</sequence>
<protein>
    <submittedName>
        <fullName evidence="4">CheY-like chemotaxis protein</fullName>
    </submittedName>
</protein>
<dbReference type="GO" id="GO:0000160">
    <property type="term" value="P:phosphorelay signal transduction system"/>
    <property type="evidence" value="ECO:0007669"/>
    <property type="project" value="InterPro"/>
</dbReference>
<dbReference type="SUPFAM" id="SSF52172">
    <property type="entry name" value="CheY-like"/>
    <property type="match status" value="1"/>
</dbReference>
<keyword evidence="1 2" id="KW-0597">Phosphoprotein</keyword>